<keyword evidence="1" id="KW-1133">Transmembrane helix</keyword>
<dbReference type="Proteomes" id="UP000199337">
    <property type="component" value="Unassembled WGS sequence"/>
</dbReference>
<protein>
    <submittedName>
        <fullName evidence="2">Uncharacterized protein</fullName>
    </submittedName>
</protein>
<keyword evidence="3" id="KW-1185">Reference proteome</keyword>
<organism evidence="2 3">
    <name type="scientific">Desulfotruncus arcticus DSM 17038</name>
    <dbReference type="NCBI Taxonomy" id="1121424"/>
    <lineage>
        <taxon>Bacteria</taxon>
        <taxon>Bacillati</taxon>
        <taxon>Bacillota</taxon>
        <taxon>Clostridia</taxon>
        <taxon>Eubacteriales</taxon>
        <taxon>Desulfallaceae</taxon>
        <taxon>Desulfotruncus</taxon>
    </lineage>
</organism>
<proteinExistence type="predicted"/>
<evidence type="ECO:0000256" key="1">
    <source>
        <dbReference type="SAM" id="Phobius"/>
    </source>
</evidence>
<name>A0A1I2TV16_9FIRM</name>
<feature type="transmembrane region" description="Helical" evidence="1">
    <location>
        <begin position="20"/>
        <end position="42"/>
    </location>
</feature>
<gene>
    <name evidence="2" type="ORF">SAMN05660649_02356</name>
</gene>
<dbReference type="RefSeq" id="WP_274377541.1">
    <property type="nucleotide sequence ID" value="NZ_FOOX01000008.1"/>
</dbReference>
<sequence>MDLHHAEPVQEEFKMDYSEWSYINIIPAILFFGFIAGVITIFV</sequence>
<accession>A0A1I2TV16</accession>
<dbReference type="AlphaFoldDB" id="A0A1I2TV16"/>
<keyword evidence="1" id="KW-0472">Membrane</keyword>
<evidence type="ECO:0000313" key="3">
    <source>
        <dbReference type="Proteomes" id="UP000199337"/>
    </source>
</evidence>
<dbReference type="EMBL" id="FOOX01000008">
    <property type="protein sequence ID" value="SFG68728.1"/>
    <property type="molecule type" value="Genomic_DNA"/>
</dbReference>
<evidence type="ECO:0000313" key="2">
    <source>
        <dbReference type="EMBL" id="SFG68728.1"/>
    </source>
</evidence>
<reference evidence="3" key="1">
    <citation type="submission" date="2016-10" db="EMBL/GenBank/DDBJ databases">
        <authorList>
            <person name="Varghese N."/>
            <person name="Submissions S."/>
        </authorList>
    </citation>
    <scope>NUCLEOTIDE SEQUENCE [LARGE SCALE GENOMIC DNA]</scope>
    <source>
        <strain evidence="3">DSM 17038</strain>
    </source>
</reference>
<keyword evidence="1" id="KW-0812">Transmembrane</keyword>